<dbReference type="InterPro" id="IPR015915">
    <property type="entry name" value="Kelch-typ_b-propeller"/>
</dbReference>
<proteinExistence type="predicted"/>
<dbReference type="SUPFAM" id="SSF117281">
    <property type="entry name" value="Kelch motif"/>
    <property type="match status" value="1"/>
</dbReference>
<dbReference type="Proteomes" id="UP000616346">
    <property type="component" value="Unassembled WGS sequence"/>
</dbReference>
<feature type="domain" description="DUF6242" evidence="3">
    <location>
        <begin position="161"/>
        <end position="492"/>
    </location>
</feature>
<dbReference type="InterPro" id="IPR046209">
    <property type="entry name" value="DUF6242_N"/>
</dbReference>
<evidence type="ECO:0000256" key="1">
    <source>
        <dbReference type="SAM" id="SignalP"/>
    </source>
</evidence>
<evidence type="ECO:0008006" key="6">
    <source>
        <dbReference type="Google" id="ProtNLM"/>
    </source>
</evidence>
<sequence length="495" mass="54767">MKIKYLPLIAALLMTTPSLVSCLDSNEVVIDYTLESSITSFAVGTLHIDRVGIDSEGKDSAFVDTISFADYPFTIDQTSRIIENKDSLPVGTHTDKVTTTISYDGGYGFLAYEKNGEDTVWTSTDSIDFTNPVKFRVYTYSENSVIKGYPYTVKVNVHQLDPDTLVWRNFSQSFDGGNLTGQQALYADGKVFVIGTHNGTTLMQYTDVSSYTPDGWSTVSGIPSDIKPNSAVTCEGYIYFLTTANQLYRLNPSDMNIETVTTDITVTRLLAGATESSGAVLYACAGNTNGKINLADGTWSEDTQSVTFEEGANFSSTVALSYNDQIHRTTLMIDNQTGNDTIVPIYTRLTNEPWVKINTSNLPVPYLENISMITYDGKLYAFGGASKASGTTLTVPFQYFYSSEDNGLTWEPMLTKVVFPQETIYADDTETNLITESFATYYQNSESEYSCTVSTPEQELNAEGALNPSCIWVVWRDGSMSRGYINRLSFKPKQW</sequence>
<evidence type="ECO:0000259" key="3">
    <source>
        <dbReference type="Pfam" id="PF25852"/>
    </source>
</evidence>
<keyword evidence="1" id="KW-0732">Signal</keyword>
<name>A0ABR8VEA5_9BACT</name>
<dbReference type="Pfam" id="PF19755">
    <property type="entry name" value="DUF6242"/>
    <property type="match status" value="1"/>
</dbReference>
<dbReference type="RefSeq" id="WP_191710751.1">
    <property type="nucleotide sequence ID" value="NZ_JACSPQ010000019.1"/>
</dbReference>
<dbReference type="InterPro" id="IPR058667">
    <property type="entry name" value="DUF6242_C"/>
</dbReference>
<keyword evidence="5" id="KW-1185">Reference proteome</keyword>
<protein>
    <recommendedName>
        <fullName evidence="6">Exo-alpha-sialidase</fullName>
    </recommendedName>
</protein>
<feature type="chain" id="PRO_5046390196" description="Exo-alpha-sialidase" evidence="1">
    <location>
        <begin position="21"/>
        <end position="495"/>
    </location>
</feature>
<feature type="domain" description="DUF6242" evidence="2">
    <location>
        <begin position="52"/>
        <end position="155"/>
    </location>
</feature>
<accession>A0ABR8VEA5</accession>
<evidence type="ECO:0000313" key="5">
    <source>
        <dbReference type="Proteomes" id="UP000616346"/>
    </source>
</evidence>
<dbReference type="Gene3D" id="2.120.10.80">
    <property type="entry name" value="Kelch-type beta propeller"/>
    <property type="match status" value="1"/>
</dbReference>
<organism evidence="4 5">
    <name type="scientific">Phocaeicola faecium</name>
    <dbReference type="NCBI Taxonomy" id="2762213"/>
    <lineage>
        <taxon>Bacteria</taxon>
        <taxon>Pseudomonadati</taxon>
        <taxon>Bacteroidota</taxon>
        <taxon>Bacteroidia</taxon>
        <taxon>Bacteroidales</taxon>
        <taxon>Bacteroidaceae</taxon>
        <taxon>Phocaeicola</taxon>
    </lineage>
</organism>
<reference evidence="4 5" key="1">
    <citation type="submission" date="2020-08" db="EMBL/GenBank/DDBJ databases">
        <title>A Genomic Blueprint of the Chicken Gut Microbiome.</title>
        <authorList>
            <person name="Gilroy R."/>
            <person name="Ravi A."/>
            <person name="Getino M."/>
            <person name="Pursley I."/>
            <person name="Horton D.L."/>
            <person name="Alikhan N.-F."/>
            <person name="Baker D."/>
            <person name="Gharbi K."/>
            <person name="Hall N."/>
            <person name="Watson M."/>
            <person name="Adriaenssens E.M."/>
            <person name="Foster-Nyarko E."/>
            <person name="Jarju S."/>
            <person name="Secka A."/>
            <person name="Antonio M."/>
            <person name="Oren A."/>
            <person name="Chaudhuri R."/>
            <person name="La Ragione R.M."/>
            <person name="Hildebrand F."/>
            <person name="Pallen M.J."/>
        </authorList>
    </citation>
    <scope>NUCLEOTIDE SEQUENCE [LARGE SCALE GENOMIC DNA]</scope>
    <source>
        <strain evidence="4 5">Sa1YUN3</strain>
    </source>
</reference>
<dbReference type="PROSITE" id="PS51257">
    <property type="entry name" value="PROKAR_LIPOPROTEIN"/>
    <property type="match status" value="1"/>
</dbReference>
<evidence type="ECO:0000313" key="4">
    <source>
        <dbReference type="EMBL" id="MBD8003114.1"/>
    </source>
</evidence>
<gene>
    <name evidence="4" type="ORF">H9626_12965</name>
</gene>
<evidence type="ECO:0000259" key="2">
    <source>
        <dbReference type="Pfam" id="PF19755"/>
    </source>
</evidence>
<comment type="caution">
    <text evidence="4">The sequence shown here is derived from an EMBL/GenBank/DDBJ whole genome shotgun (WGS) entry which is preliminary data.</text>
</comment>
<dbReference type="Pfam" id="PF25852">
    <property type="entry name" value="DUF6242_C"/>
    <property type="match status" value="1"/>
</dbReference>
<dbReference type="EMBL" id="JACSPQ010000019">
    <property type="protein sequence ID" value="MBD8003114.1"/>
    <property type="molecule type" value="Genomic_DNA"/>
</dbReference>
<feature type="signal peptide" evidence="1">
    <location>
        <begin position="1"/>
        <end position="20"/>
    </location>
</feature>